<dbReference type="PROSITE" id="PS50059">
    <property type="entry name" value="FKBP_PPIASE"/>
    <property type="match status" value="1"/>
</dbReference>
<dbReference type="InterPro" id="IPR046357">
    <property type="entry name" value="PPIase_dom_sf"/>
</dbReference>
<dbReference type="AlphaFoldDB" id="A0A1I7F5K6"/>
<evidence type="ECO:0000256" key="2">
    <source>
        <dbReference type="ARBA" id="ARBA00004496"/>
    </source>
</evidence>
<dbReference type="InterPro" id="IPR001179">
    <property type="entry name" value="PPIase_FKBP_dom"/>
</dbReference>
<comment type="function">
    <text evidence="8">Also involved in hydrogenase metallocenter assembly, probably by participating in the nickel insertion step. This function in hydrogenase biosynthesis requires chaperone activity and the presence of the metal-binding domain, but not PPIase activity.</text>
</comment>
<protein>
    <recommendedName>
        <fullName evidence="9">peptidylprolyl isomerase</fullName>
        <ecNumber evidence="9">5.2.1.8</ecNumber>
    </recommendedName>
</protein>
<gene>
    <name evidence="11" type="ORF">SAMN05216417_101153</name>
</gene>
<sequence>MKASSPREHGLVAFLSFPEEIPDNLTCRLNDMRIEKGTVVSLNYILSDSTGEILEKSNFPVSYLHGGYNDEMFPKVEEELNHKEAGHRCLVVMEPEDAFGEYDSDLVRVEARSRFPEDVVVGMKFEGGEEESDNVRIYTVTDIAEDKVVVDGNHPLAGQSVRFECEVTDVRPATAEELAHGHAHGPHGHGHGHEH</sequence>
<evidence type="ECO:0000256" key="8">
    <source>
        <dbReference type="ARBA" id="ARBA00037071"/>
    </source>
</evidence>
<comment type="similarity">
    <text evidence="3">Belongs to the FKBP-type PPIase family.</text>
</comment>
<keyword evidence="6" id="KW-0143">Chaperone</keyword>
<dbReference type="GO" id="GO:0042026">
    <property type="term" value="P:protein refolding"/>
    <property type="evidence" value="ECO:0007669"/>
    <property type="project" value="UniProtKB-ARBA"/>
</dbReference>
<evidence type="ECO:0000256" key="4">
    <source>
        <dbReference type="ARBA" id="ARBA00022490"/>
    </source>
</evidence>
<dbReference type="PANTHER" id="PTHR47861">
    <property type="entry name" value="FKBP-TYPE PEPTIDYL-PROLYL CIS-TRANS ISOMERASE SLYD"/>
    <property type="match status" value="1"/>
</dbReference>
<dbReference type="EMBL" id="FPBZ01000001">
    <property type="protein sequence ID" value="SFU31472.1"/>
    <property type="molecule type" value="Genomic_DNA"/>
</dbReference>
<dbReference type="Proteomes" id="UP000182649">
    <property type="component" value="Unassembled WGS sequence"/>
</dbReference>
<evidence type="ECO:0000256" key="1">
    <source>
        <dbReference type="ARBA" id="ARBA00000971"/>
    </source>
</evidence>
<keyword evidence="4" id="KW-0963">Cytoplasm</keyword>
<dbReference type="PANTHER" id="PTHR47861:SF3">
    <property type="entry name" value="FKBP-TYPE PEPTIDYL-PROLYL CIS-TRANS ISOMERASE SLYD"/>
    <property type="match status" value="1"/>
</dbReference>
<evidence type="ECO:0000256" key="6">
    <source>
        <dbReference type="ARBA" id="ARBA00023186"/>
    </source>
</evidence>
<organism evidence="11 12">
    <name type="scientific">Nitrosospira multiformis</name>
    <dbReference type="NCBI Taxonomy" id="1231"/>
    <lineage>
        <taxon>Bacteria</taxon>
        <taxon>Pseudomonadati</taxon>
        <taxon>Pseudomonadota</taxon>
        <taxon>Betaproteobacteria</taxon>
        <taxon>Nitrosomonadales</taxon>
        <taxon>Nitrosomonadaceae</taxon>
        <taxon>Nitrosospira</taxon>
    </lineage>
</organism>
<evidence type="ECO:0000256" key="5">
    <source>
        <dbReference type="ARBA" id="ARBA00023110"/>
    </source>
</evidence>
<evidence type="ECO:0000256" key="7">
    <source>
        <dbReference type="ARBA" id="ARBA00023235"/>
    </source>
</evidence>
<keyword evidence="5 9" id="KW-0697">Rotamase</keyword>
<dbReference type="EC" id="5.2.1.8" evidence="9"/>
<keyword evidence="7 9" id="KW-0413">Isomerase</keyword>
<dbReference type="GO" id="GO:0005737">
    <property type="term" value="C:cytoplasm"/>
    <property type="evidence" value="ECO:0007669"/>
    <property type="project" value="UniProtKB-SubCell"/>
</dbReference>
<evidence type="ECO:0000259" key="10">
    <source>
        <dbReference type="PROSITE" id="PS50059"/>
    </source>
</evidence>
<dbReference type="GO" id="GO:0003755">
    <property type="term" value="F:peptidyl-prolyl cis-trans isomerase activity"/>
    <property type="evidence" value="ECO:0007669"/>
    <property type="project" value="UniProtKB-KW"/>
</dbReference>
<proteinExistence type="inferred from homology"/>
<evidence type="ECO:0000313" key="12">
    <source>
        <dbReference type="Proteomes" id="UP000182649"/>
    </source>
</evidence>
<dbReference type="Gene3D" id="3.10.50.40">
    <property type="match status" value="1"/>
</dbReference>
<accession>A0A1I7F5K6</accession>
<comment type="catalytic activity">
    <reaction evidence="1 9">
        <text>[protein]-peptidylproline (omega=180) = [protein]-peptidylproline (omega=0)</text>
        <dbReference type="Rhea" id="RHEA:16237"/>
        <dbReference type="Rhea" id="RHEA-COMP:10747"/>
        <dbReference type="Rhea" id="RHEA-COMP:10748"/>
        <dbReference type="ChEBI" id="CHEBI:83833"/>
        <dbReference type="ChEBI" id="CHEBI:83834"/>
        <dbReference type="EC" id="5.2.1.8"/>
    </reaction>
</comment>
<dbReference type="SUPFAM" id="SSF54534">
    <property type="entry name" value="FKBP-like"/>
    <property type="match status" value="1"/>
</dbReference>
<reference evidence="11 12" key="1">
    <citation type="submission" date="2016-10" db="EMBL/GenBank/DDBJ databases">
        <authorList>
            <person name="de Groot N.N."/>
        </authorList>
    </citation>
    <scope>NUCLEOTIDE SEQUENCE [LARGE SCALE GENOMIC DNA]</scope>
    <source>
        <strain evidence="11 12">Nl14</strain>
    </source>
</reference>
<evidence type="ECO:0000256" key="9">
    <source>
        <dbReference type="PROSITE-ProRule" id="PRU00277"/>
    </source>
</evidence>
<evidence type="ECO:0000313" key="11">
    <source>
        <dbReference type="EMBL" id="SFU31472.1"/>
    </source>
</evidence>
<comment type="subcellular location">
    <subcellularLocation>
        <location evidence="2">Cytoplasm</location>
    </subcellularLocation>
</comment>
<name>A0A1I7F5K6_9PROT</name>
<evidence type="ECO:0000256" key="3">
    <source>
        <dbReference type="ARBA" id="ARBA00006577"/>
    </source>
</evidence>
<feature type="domain" description="PPIase FKBP-type" evidence="10">
    <location>
        <begin position="37"/>
        <end position="131"/>
    </location>
</feature>